<dbReference type="PROSITE" id="PS51353">
    <property type="entry name" value="ARSC"/>
    <property type="match status" value="1"/>
</dbReference>
<dbReference type="Pfam" id="PF03960">
    <property type="entry name" value="ArsC"/>
    <property type="match status" value="1"/>
</dbReference>
<gene>
    <name evidence="3" type="ORF">DSYM_18670</name>
</gene>
<evidence type="ECO:0000256" key="2">
    <source>
        <dbReference type="PROSITE-ProRule" id="PRU01282"/>
    </source>
</evidence>
<organism evidence="3 4">
    <name type="scientific">Candidatus Desulfobacillus denitrificans</name>
    <dbReference type="NCBI Taxonomy" id="2608985"/>
    <lineage>
        <taxon>Bacteria</taxon>
        <taxon>Pseudomonadati</taxon>
        <taxon>Pseudomonadota</taxon>
        <taxon>Betaproteobacteria</taxon>
        <taxon>Candidatus Desulfobacillus</taxon>
    </lineage>
</organism>
<dbReference type="InterPro" id="IPR036249">
    <property type="entry name" value="Thioredoxin-like_sf"/>
</dbReference>
<dbReference type="InterPro" id="IPR006504">
    <property type="entry name" value="Tscrpt_reg_Spx/MgsR"/>
</dbReference>
<dbReference type="Gene3D" id="3.40.30.10">
    <property type="entry name" value="Glutaredoxin"/>
    <property type="match status" value="1"/>
</dbReference>
<dbReference type="SUPFAM" id="SSF52833">
    <property type="entry name" value="Thioredoxin-like"/>
    <property type="match status" value="1"/>
</dbReference>
<comment type="similarity">
    <text evidence="1 2">Belongs to the ArsC family.</text>
</comment>
<dbReference type="Proteomes" id="UP000662914">
    <property type="component" value="Chromosome"/>
</dbReference>
<reference evidence="3" key="1">
    <citation type="journal article" name="DNA Res.">
        <title>The physiological potential of anammox bacteria as revealed by their core genome structure.</title>
        <authorList>
            <person name="Okubo T."/>
            <person name="Toyoda A."/>
            <person name="Fukuhara K."/>
            <person name="Uchiyama I."/>
            <person name="Harigaya Y."/>
            <person name="Kuroiwa M."/>
            <person name="Suzuki T."/>
            <person name="Murakami Y."/>
            <person name="Suwa Y."/>
            <person name="Takami H."/>
        </authorList>
    </citation>
    <scope>NUCLEOTIDE SEQUENCE</scope>
    <source>
        <strain evidence="3">317325-3</strain>
    </source>
</reference>
<dbReference type="CDD" id="cd03035">
    <property type="entry name" value="ArsC_Yffb"/>
    <property type="match status" value="1"/>
</dbReference>
<accession>A0A809R368</accession>
<dbReference type="PANTHER" id="PTHR30041:SF8">
    <property type="entry name" value="PROTEIN YFFB"/>
    <property type="match status" value="1"/>
</dbReference>
<dbReference type="PANTHER" id="PTHR30041">
    <property type="entry name" value="ARSENATE REDUCTASE"/>
    <property type="match status" value="1"/>
</dbReference>
<dbReference type="KEGG" id="ddz:DSYM_18670"/>
<dbReference type="NCBIfam" id="TIGR01617">
    <property type="entry name" value="arsC_related"/>
    <property type="match status" value="1"/>
</dbReference>
<proteinExistence type="inferred from homology"/>
<dbReference type="InterPro" id="IPR006660">
    <property type="entry name" value="Arsenate_reductase-like"/>
</dbReference>
<protein>
    <submittedName>
        <fullName evidence="3">Arsenate reductase</fullName>
    </submittedName>
</protein>
<evidence type="ECO:0000313" key="4">
    <source>
        <dbReference type="Proteomes" id="UP000662914"/>
    </source>
</evidence>
<name>A0A809R368_9PROT</name>
<dbReference type="AlphaFoldDB" id="A0A809R368"/>
<evidence type="ECO:0000313" key="3">
    <source>
        <dbReference type="EMBL" id="BBO21168.1"/>
    </source>
</evidence>
<sequence length="114" mass="12919">MTTVFGIKHCDTMKKAFAWLDSHGIAYEFHDYKKLGADAALLKKWAAQAGWEKLLNTRGPSFRRLPPEKQANLTEKKAFALMLENPSMIRRPIVEAGKALLIGFDPDEFAKKLK</sequence>
<evidence type="ECO:0000256" key="1">
    <source>
        <dbReference type="ARBA" id="ARBA00007198"/>
    </source>
</evidence>
<dbReference type="EMBL" id="AP021857">
    <property type="protein sequence ID" value="BBO21168.1"/>
    <property type="molecule type" value="Genomic_DNA"/>
</dbReference>